<sequence>MRTWRVGSISMGASLLFLGIFLLLSQLLKWDSAYVLAGWWPVLLIVLGAEILVYLFLSKQEKPILKYDFLSIIFVAVIGTLGIGFTVLQATGLMGQMQSFFDSEVKTADLPSYSHQVGDDVKRIVVDSSYYPITIETVTDKEVSVFGTYRSSSTGGKPLLSNPEDYLMTIQKGDTLYITLKSLPDSNGWMQSGRELDATLVIPGSKSLEILSDYNEVTLKPRTISSSWEVSSSARVNLVLASSEDLTINAENVGDIQGEDAKWQYTEQTAVSDTDINNEGIPNKSATLKLGSGQHPITISHSDQVNVSIKN</sequence>
<evidence type="ECO:0000313" key="3">
    <source>
        <dbReference type="Proteomes" id="UP000252118"/>
    </source>
</evidence>
<evidence type="ECO:0000313" key="2">
    <source>
        <dbReference type="EMBL" id="RBP00884.1"/>
    </source>
</evidence>
<protein>
    <recommendedName>
        <fullName evidence="4">DUF5668 domain-containing protein</fullName>
    </recommendedName>
</protein>
<keyword evidence="1" id="KW-1133">Transmembrane helix</keyword>
<evidence type="ECO:0000256" key="1">
    <source>
        <dbReference type="SAM" id="Phobius"/>
    </source>
</evidence>
<feature type="transmembrane region" description="Helical" evidence="1">
    <location>
        <begin position="69"/>
        <end position="88"/>
    </location>
</feature>
<reference evidence="2 3" key="1">
    <citation type="submission" date="2018-06" db="EMBL/GenBank/DDBJ databases">
        <title>Freshwater and sediment microbial communities from various areas in North America, analyzing microbe dynamics in response to fracking.</title>
        <authorList>
            <person name="Lamendella R."/>
        </authorList>
    </citation>
    <scope>NUCLEOTIDE SEQUENCE [LARGE SCALE GENOMIC DNA]</scope>
    <source>
        <strain evidence="2 3">97B</strain>
    </source>
</reference>
<proteinExistence type="predicted"/>
<name>A0A366EEP8_9BACI</name>
<feature type="transmembrane region" description="Helical" evidence="1">
    <location>
        <begin position="39"/>
        <end position="57"/>
    </location>
</feature>
<dbReference type="Gene3D" id="2.160.20.120">
    <property type="match status" value="1"/>
</dbReference>
<organism evidence="2 3">
    <name type="scientific">Rossellomorea aquimaris</name>
    <dbReference type="NCBI Taxonomy" id="189382"/>
    <lineage>
        <taxon>Bacteria</taxon>
        <taxon>Bacillati</taxon>
        <taxon>Bacillota</taxon>
        <taxon>Bacilli</taxon>
        <taxon>Bacillales</taxon>
        <taxon>Bacillaceae</taxon>
        <taxon>Rossellomorea</taxon>
    </lineage>
</organism>
<dbReference type="Proteomes" id="UP000252118">
    <property type="component" value="Unassembled WGS sequence"/>
</dbReference>
<keyword evidence="1" id="KW-0812">Transmembrane</keyword>
<accession>A0A366EEP8</accession>
<dbReference type="OrthoDB" id="1707123at2"/>
<comment type="caution">
    <text evidence="2">The sequence shown here is derived from an EMBL/GenBank/DDBJ whole genome shotgun (WGS) entry which is preliminary data.</text>
</comment>
<dbReference type="RefSeq" id="WP_113971078.1">
    <property type="nucleotide sequence ID" value="NZ_QNRJ01000023.1"/>
</dbReference>
<dbReference type="EMBL" id="QNRJ01000023">
    <property type="protein sequence ID" value="RBP00884.1"/>
    <property type="molecule type" value="Genomic_DNA"/>
</dbReference>
<dbReference type="AlphaFoldDB" id="A0A366EEP8"/>
<gene>
    <name evidence="2" type="ORF">DET59_12312</name>
</gene>
<evidence type="ECO:0008006" key="4">
    <source>
        <dbReference type="Google" id="ProtNLM"/>
    </source>
</evidence>
<keyword evidence="1" id="KW-0472">Membrane</keyword>